<dbReference type="InterPro" id="IPR050378">
    <property type="entry name" value="Metallo-dep_Hydrolases_sf"/>
</dbReference>
<evidence type="ECO:0000313" key="6">
    <source>
        <dbReference type="EMBL" id="UQN14657.1"/>
    </source>
</evidence>
<gene>
    <name evidence="6" type="primary">hydA</name>
    <name evidence="6" type="ORF">M3M28_11535</name>
</gene>
<evidence type="ECO:0000256" key="1">
    <source>
        <dbReference type="ARBA" id="ARBA00001947"/>
    </source>
</evidence>
<accession>A0ABY4MW54</accession>
<dbReference type="InterPro" id="IPR011059">
    <property type="entry name" value="Metal-dep_hydrolase_composite"/>
</dbReference>
<dbReference type="CDD" id="cd01314">
    <property type="entry name" value="D-HYD"/>
    <property type="match status" value="1"/>
</dbReference>
<dbReference type="PANTHER" id="PTHR11647:SF1">
    <property type="entry name" value="COLLAPSIN RESPONSE MEDIATOR PROTEIN"/>
    <property type="match status" value="1"/>
</dbReference>
<evidence type="ECO:0000259" key="5">
    <source>
        <dbReference type="Pfam" id="PF01979"/>
    </source>
</evidence>
<dbReference type="Pfam" id="PF01979">
    <property type="entry name" value="Amidohydro_1"/>
    <property type="match status" value="1"/>
</dbReference>
<dbReference type="Gene3D" id="2.30.40.10">
    <property type="entry name" value="Urease, subunit C, domain 1"/>
    <property type="match status" value="1"/>
</dbReference>
<dbReference type="InterPro" id="IPR032466">
    <property type="entry name" value="Metal_Hydrolase"/>
</dbReference>
<sequence length="462" mass="49176">MKQTSFVLHGGTVALPGGESVADIVVRDGRIDTITSSGAAEHLGLPVVNVAGKVVMPGGVDVHTHMDAPSGIGHTTDTHRTGTIAAAVGGTTTIVDYAPQPKEGTLLDAYGTWSDKAAGEAVIDYSFHVTASHLYEGFASDLATLVTEGIPSFKVFMAYKGDVMLDDGELFDVLRNAGRKGAQINIHAENGDVIDRIAADLVREGMTAPKYHELARPAQTEVEAVRRAIAIAEMAEAPAYFVHLSTEGAVEEVAAARQRGLPISAETCTHYLTLNRSVYDAPGFDAAKYVLTPPLREQEHVEGLWRGLKTGAVGIVSSDHCPLCMHGQKSLGRDDFRKIPNGGPGVEHRLMVLYDAAVAQGKLGLTRFVEVAAAEPARSAGLYPRKGVIAVGSDADLVIIDPNGTTTVSADTQYQHVDYALWEGWTLNGAINQVYSRGVLVAEDGKFVGPEGHGEFVRRFKN</sequence>
<protein>
    <submittedName>
        <fullName evidence="6">Dihydropyrimidinase</fullName>
        <ecNumber evidence="6">3.5.2.2</ecNumber>
    </submittedName>
</protein>
<evidence type="ECO:0000256" key="4">
    <source>
        <dbReference type="ARBA" id="ARBA00022801"/>
    </source>
</evidence>
<comment type="similarity">
    <text evidence="2">Belongs to the metallo-dependent hydrolases superfamily. Hydantoinase/dihydropyrimidinase family.</text>
</comment>
<dbReference type="InterPro" id="IPR006680">
    <property type="entry name" value="Amidohydro-rel"/>
</dbReference>
<dbReference type="NCBIfam" id="TIGR02033">
    <property type="entry name" value="D-hydantoinase"/>
    <property type="match status" value="1"/>
</dbReference>
<name>A0ABY4MW54_9MICO</name>
<dbReference type="InterPro" id="IPR011778">
    <property type="entry name" value="Hydantoinase/dihydroPyrase"/>
</dbReference>
<reference evidence="6" key="1">
    <citation type="submission" date="2022-05" db="EMBL/GenBank/DDBJ databases">
        <title>Complete genome sequence of toluene-degrading Gulosibacter sediminis strain ACHW.36C.</title>
        <authorList>
            <person name="Wai A.C."/>
            <person name="Lai G.K."/>
            <person name="Griffin S.D."/>
            <person name="Leung F.C."/>
        </authorList>
    </citation>
    <scope>NUCLEOTIDE SEQUENCE [LARGE SCALE GENOMIC DNA]</scope>
    <source>
        <strain evidence="6">ACHW.36C</strain>
    </source>
</reference>
<comment type="cofactor">
    <cofactor evidence="1">
        <name>Zn(2+)</name>
        <dbReference type="ChEBI" id="CHEBI:29105"/>
    </cofactor>
</comment>
<dbReference type="SUPFAM" id="SSF51338">
    <property type="entry name" value="Composite domain of metallo-dependent hydrolases"/>
    <property type="match status" value="2"/>
</dbReference>
<dbReference type="EC" id="3.5.2.2" evidence="6"/>
<dbReference type="EMBL" id="CP097160">
    <property type="protein sequence ID" value="UQN14657.1"/>
    <property type="molecule type" value="Genomic_DNA"/>
</dbReference>
<evidence type="ECO:0000256" key="2">
    <source>
        <dbReference type="ARBA" id="ARBA00008829"/>
    </source>
</evidence>
<dbReference type="PANTHER" id="PTHR11647">
    <property type="entry name" value="HYDRANTOINASE/DIHYDROPYRIMIDINASE FAMILY MEMBER"/>
    <property type="match status" value="1"/>
</dbReference>
<keyword evidence="4 6" id="KW-0378">Hydrolase</keyword>
<dbReference type="Gene3D" id="3.20.20.140">
    <property type="entry name" value="Metal-dependent hydrolases"/>
    <property type="match status" value="1"/>
</dbReference>
<organism evidence="6">
    <name type="scientific">Gulosibacter sediminis</name>
    <dbReference type="NCBI Taxonomy" id="1729695"/>
    <lineage>
        <taxon>Bacteria</taxon>
        <taxon>Bacillati</taxon>
        <taxon>Actinomycetota</taxon>
        <taxon>Actinomycetes</taxon>
        <taxon>Micrococcales</taxon>
        <taxon>Microbacteriaceae</taxon>
        <taxon>Gulosibacter</taxon>
    </lineage>
</organism>
<keyword evidence="3" id="KW-0479">Metal-binding</keyword>
<dbReference type="GO" id="GO:0004157">
    <property type="term" value="F:dihydropyrimidinase activity"/>
    <property type="evidence" value="ECO:0007669"/>
    <property type="project" value="UniProtKB-EC"/>
</dbReference>
<evidence type="ECO:0000256" key="3">
    <source>
        <dbReference type="ARBA" id="ARBA00022723"/>
    </source>
</evidence>
<proteinExistence type="inferred from homology"/>
<dbReference type="SUPFAM" id="SSF51556">
    <property type="entry name" value="Metallo-dependent hydrolases"/>
    <property type="match status" value="1"/>
</dbReference>
<feature type="domain" description="Amidohydrolase-related" evidence="5">
    <location>
        <begin position="54"/>
        <end position="441"/>
    </location>
</feature>